<dbReference type="AlphaFoldDB" id="A0A1Y2K3C1"/>
<dbReference type="EMBL" id="LVJN01000020">
    <property type="protein sequence ID" value="OSM02550.1"/>
    <property type="molecule type" value="Genomic_DNA"/>
</dbReference>
<accession>A0A1Y2K3C1</accession>
<dbReference type="Proteomes" id="UP000194003">
    <property type="component" value="Unassembled WGS sequence"/>
</dbReference>
<keyword evidence="3" id="KW-1185">Reference proteome</keyword>
<evidence type="ECO:0000313" key="3">
    <source>
        <dbReference type="Proteomes" id="UP000194003"/>
    </source>
</evidence>
<sequence length="144" mass="16739">MLETLLAVCAYWGIAWYWDTHIHLIVSICVAPLLLLRSEESVKLGAKWFVDYWQDTQTIPFKPKPIIYSISVFFSFIVSGFTSCIFYEWLLSDITVQAVKWYALLYGYIIYIISLSSATLSSNIFLGLTMKYQIHLSTHHFLHL</sequence>
<organism evidence="2 3">
    <name type="scientific">Magnetofaba australis IT-1</name>
    <dbReference type="NCBI Taxonomy" id="1434232"/>
    <lineage>
        <taxon>Bacteria</taxon>
        <taxon>Pseudomonadati</taxon>
        <taxon>Pseudomonadota</taxon>
        <taxon>Magnetococcia</taxon>
        <taxon>Magnetococcales</taxon>
        <taxon>Magnetococcaceae</taxon>
        <taxon>Magnetofaba</taxon>
    </lineage>
</organism>
<evidence type="ECO:0000256" key="1">
    <source>
        <dbReference type="SAM" id="Phobius"/>
    </source>
</evidence>
<gene>
    <name evidence="2" type="ORF">MAIT1_02714</name>
</gene>
<keyword evidence="1" id="KW-1133">Transmembrane helix</keyword>
<reference evidence="2 3" key="1">
    <citation type="journal article" date="2016" name="BMC Genomics">
        <title>Combined genomic and structural analyses of a cultured magnetotactic bacterium reveals its niche adaptation to a dynamic environment.</title>
        <authorList>
            <person name="Araujo A.C."/>
            <person name="Morillo V."/>
            <person name="Cypriano J."/>
            <person name="Teixeira L.C."/>
            <person name="Leao P."/>
            <person name="Lyra S."/>
            <person name="Almeida L.G."/>
            <person name="Bazylinski D.A."/>
            <person name="Vasconcellos A.T."/>
            <person name="Abreu F."/>
            <person name="Lins U."/>
        </authorList>
    </citation>
    <scope>NUCLEOTIDE SEQUENCE [LARGE SCALE GENOMIC DNA]</scope>
    <source>
        <strain evidence="2 3">IT-1</strain>
    </source>
</reference>
<comment type="caution">
    <text evidence="2">The sequence shown here is derived from an EMBL/GenBank/DDBJ whole genome shotgun (WGS) entry which is preliminary data.</text>
</comment>
<feature type="transmembrane region" description="Helical" evidence="1">
    <location>
        <begin position="66"/>
        <end position="89"/>
    </location>
</feature>
<proteinExistence type="predicted"/>
<protein>
    <submittedName>
        <fullName evidence="2">Uncharacterized protein</fullName>
    </submittedName>
</protein>
<name>A0A1Y2K3C1_9PROT</name>
<keyword evidence="1" id="KW-0472">Membrane</keyword>
<feature type="transmembrane region" description="Helical" evidence="1">
    <location>
        <begin position="15"/>
        <end position="36"/>
    </location>
</feature>
<feature type="transmembrane region" description="Helical" evidence="1">
    <location>
        <begin position="101"/>
        <end position="126"/>
    </location>
</feature>
<keyword evidence="1" id="KW-0812">Transmembrane</keyword>
<evidence type="ECO:0000313" key="2">
    <source>
        <dbReference type="EMBL" id="OSM02550.1"/>
    </source>
</evidence>